<protein>
    <recommendedName>
        <fullName evidence="1">KIB1-4 beta-propeller domain-containing protein</fullName>
    </recommendedName>
</protein>
<evidence type="ECO:0000313" key="3">
    <source>
        <dbReference type="Proteomes" id="UP001454036"/>
    </source>
</evidence>
<dbReference type="EMBL" id="BAABME010000377">
    <property type="protein sequence ID" value="GAA0142247.1"/>
    <property type="molecule type" value="Genomic_DNA"/>
</dbReference>
<evidence type="ECO:0000259" key="1">
    <source>
        <dbReference type="Pfam" id="PF03478"/>
    </source>
</evidence>
<gene>
    <name evidence="2" type="ORF">LIER_03193</name>
</gene>
<accession>A0AAV3NTS2</accession>
<dbReference type="AlphaFoldDB" id="A0AAV3NTS2"/>
<dbReference type="PANTHER" id="PTHR44259:SF15">
    <property type="entry name" value="F-BOX PROTEIN KIB2-RELATED"/>
    <property type="match status" value="1"/>
</dbReference>
<sequence>MAFKKIKQENCDHMIRRKKTKLWSRSDFSTMHPDLLDKIVNCLEDFKDKIVFKHTCSSWFSVAKSNIKCLLDENKQSSPMLFVSGSLEEETNNDGFVFDLEEKLQKPLLHNFPLTSSCIGSSGGWLLFLESFENLFIFHHILGVKISLPPINSFPGVNAKKSISKHWINKFILWGDPILEKDYGVAVIYGSWHTKLAFFKHGDSKWANLGSDKNYSDIICHDGFIYALTNSAYIEKYNITGIPKKVMKIKPLSLNNITEFKQDDFRDLYFSQYYLVESKDSLLLVIRCIGKYVYIDGEVISEGDLIDDPYNQFSCPYKTTNFYVYKLNMEKTIWEELSSLDDQMLFIGGNHSFSLSAKNCVGCNENSIYFTDDNWEEITLAQEQDEDFGGHDIGVFNLKDKRFEDIYVSDTGIIDSSFWILQH</sequence>
<name>A0AAV3NTS2_LITER</name>
<proteinExistence type="predicted"/>
<dbReference type="InterPro" id="IPR005174">
    <property type="entry name" value="KIB1-4_b-propeller"/>
</dbReference>
<evidence type="ECO:0000313" key="2">
    <source>
        <dbReference type="EMBL" id="GAA0142247.1"/>
    </source>
</evidence>
<comment type="caution">
    <text evidence="2">The sequence shown here is derived from an EMBL/GenBank/DDBJ whole genome shotgun (WGS) entry which is preliminary data.</text>
</comment>
<dbReference type="InterPro" id="IPR050942">
    <property type="entry name" value="F-box_BR-signaling"/>
</dbReference>
<organism evidence="2 3">
    <name type="scientific">Lithospermum erythrorhizon</name>
    <name type="common">Purple gromwell</name>
    <name type="synonym">Lithospermum officinale var. erythrorhizon</name>
    <dbReference type="NCBI Taxonomy" id="34254"/>
    <lineage>
        <taxon>Eukaryota</taxon>
        <taxon>Viridiplantae</taxon>
        <taxon>Streptophyta</taxon>
        <taxon>Embryophyta</taxon>
        <taxon>Tracheophyta</taxon>
        <taxon>Spermatophyta</taxon>
        <taxon>Magnoliopsida</taxon>
        <taxon>eudicotyledons</taxon>
        <taxon>Gunneridae</taxon>
        <taxon>Pentapetalae</taxon>
        <taxon>asterids</taxon>
        <taxon>lamiids</taxon>
        <taxon>Boraginales</taxon>
        <taxon>Boraginaceae</taxon>
        <taxon>Boraginoideae</taxon>
        <taxon>Lithospermeae</taxon>
        <taxon>Lithospermum</taxon>
    </lineage>
</organism>
<reference evidence="2 3" key="1">
    <citation type="submission" date="2024-01" db="EMBL/GenBank/DDBJ databases">
        <title>The complete chloroplast genome sequence of Lithospermum erythrorhizon: insights into the phylogenetic relationship among Boraginaceae species and the maternal lineages of purple gromwells.</title>
        <authorList>
            <person name="Okada T."/>
            <person name="Watanabe K."/>
        </authorList>
    </citation>
    <scope>NUCLEOTIDE SEQUENCE [LARGE SCALE GENOMIC DNA]</scope>
</reference>
<keyword evidence="3" id="KW-1185">Reference proteome</keyword>
<dbReference type="Proteomes" id="UP001454036">
    <property type="component" value="Unassembled WGS sequence"/>
</dbReference>
<dbReference type="Pfam" id="PF03478">
    <property type="entry name" value="Beta-prop_KIB1-4"/>
    <property type="match status" value="1"/>
</dbReference>
<dbReference type="PANTHER" id="PTHR44259">
    <property type="entry name" value="OS07G0183000 PROTEIN-RELATED"/>
    <property type="match status" value="1"/>
</dbReference>
<feature type="domain" description="KIB1-4 beta-propeller" evidence="1">
    <location>
        <begin position="110"/>
        <end position="397"/>
    </location>
</feature>